<dbReference type="SUPFAM" id="SSF53850">
    <property type="entry name" value="Periplasmic binding protein-like II"/>
    <property type="match status" value="1"/>
</dbReference>
<proteinExistence type="predicted"/>
<dbReference type="PANTHER" id="PTHR30024">
    <property type="entry name" value="ALIPHATIC SULFONATES-BINDING PROTEIN-RELATED"/>
    <property type="match status" value="1"/>
</dbReference>
<keyword evidence="3" id="KW-1185">Reference proteome</keyword>
<evidence type="ECO:0000313" key="3">
    <source>
        <dbReference type="Proteomes" id="UP001200430"/>
    </source>
</evidence>
<dbReference type="RefSeq" id="WP_236099085.1">
    <property type="nucleotide sequence ID" value="NZ_JAKGUD010000004.1"/>
</dbReference>
<sequence length="361" mass="39146">MKKFVVLCLSVLLGLAALSPSMAAEVPTVRVSYIFTTHHEPFMVAMSKCEGLKDQGIWLEQVVPKEKYDLFVDGEKVARLNVVVAKSGSETAVLFAQKHIDLGMGSLPAMMTARDKGTPVKVLCPLHADGIGLVVPSNSPYGSWDEFLDALRNSDKPIKVGYHSPTSAPRIIFESAMFDNDISVTQKMGEDADVFLVDLKSTSNLIPALTSGQVDAWVGPDPFPEMAAFRGAGKVLMDLRDLPPAGKWSNFPCCVVAAREETIASDGPVVKAFVDLMTKTCSWCNDNKEEAATLGAGWIGIPAEAAKKSTIVYTTDPSENWITGAGVFMTYLDKMGKFKGSFAGKRLEDVQEGLFDFSFVR</sequence>
<dbReference type="Proteomes" id="UP001200430">
    <property type="component" value="Unassembled WGS sequence"/>
</dbReference>
<reference evidence="2 3" key="1">
    <citation type="submission" date="2022-01" db="EMBL/GenBank/DDBJ databases">
        <title>Dethiosulfovibrio faecalis sp. nov., a novel proteolytic, non-sulfur-reducing bacterium isolated from a marine aquaculture solid waste bioreactor.</title>
        <authorList>
            <person name="Grabowski S."/>
            <person name="Apolinario E."/>
            <person name="Schneider N."/>
            <person name="Marshall C.W."/>
            <person name="Sowers K.R."/>
        </authorList>
    </citation>
    <scope>NUCLEOTIDE SEQUENCE [LARGE SCALE GENOMIC DNA]</scope>
    <source>
        <strain evidence="2 3">DSM 12537</strain>
    </source>
</reference>
<accession>A0ABS9EQD8</accession>
<evidence type="ECO:0000256" key="1">
    <source>
        <dbReference type="SAM" id="SignalP"/>
    </source>
</evidence>
<dbReference type="EMBL" id="JAKGUD010000004">
    <property type="protein sequence ID" value="MCF4142352.1"/>
    <property type="molecule type" value="Genomic_DNA"/>
</dbReference>
<feature type="signal peptide" evidence="1">
    <location>
        <begin position="1"/>
        <end position="23"/>
    </location>
</feature>
<name>A0ABS9EQD8_9BACT</name>
<evidence type="ECO:0000313" key="2">
    <source>
        <dbReference type="EMBL" id="MCF4142352.1"/>
    </source>
</evidence>
<gene>
    <name evidence="2" type="ORF">L2W38_05955</name>
</gene>
<protein>
    <submittedName>
        <fullName evidence="2">ABC transporter substrate-binding protein</fullName>
    </submittedName>
</protein>
<comment type="caution">
    <text evidence="2">The sequence shown here is derived from an EMBL/GenBank/DDBJ whole genome shotgun (WGS) entry which is preliminary data.</text>
</comment>
<organism evidence="2 3">
    <name type="scientific">Dethiosulfovibrio marinus</name>
    <dbReference type="NCBI Taxonomy" id="133532"/>
    <lineage>
        <taxon>Bacteria</taxon>
        <taxon>Thermotogati</taxon>
        <taxon>Synergistota</taxon>
        <taxon>Synergistia</taxon>
        <taxon>Synergistales</taxon>
        <taxon>Dethiosulfovibrionaceae</taxon>
        <taxon>Dethiosulfovibrio</taxon>
    </lineage>
</organism>
<feature type="chain" id="PRO_5047410103" evidence="1">
    <location>
        <begin position="24"/>
        <end position="361"/>
    </location>
</feature>
<keyword evidence="1" id="KW-0732">Signal</keyword>
<dbReference type="Pfam" id="PF13379">
    <property type="entry name" value="NMT1_2"/>
    <property type="match status" value="1"/>
</dbReference>
<dbReference type="Gene3D" id="3.40.190.10">
    <property type="entry name" value="Periplasmic binding protein-like II"/>
    <property type="match status" value="1"/>
</dbReference>